<dbReference type="Gene3D" id="3.40.50.300">
    <property type="entry name" value="P-loop containing nucleotide triphosphate hydrolases"/>
    <property type="match status" value="1"/>
</dbReference>
<protein>
    <recommendedName>
        <fullName evidence="3">Sulfotransferase family protein</fullName>
    </recommendedName>
</protein>
<dbReference type="InterPro" id="IPR040632">
    <property type="entry name" value="Sulfotransfer_4"/>
</dbReference>
<evidence type="ECO:0008006" key="3">
    <source>
        <dbReference type="Google" id="ProtNLM"/>
    </source>
</evidence>
<gene>
    <name evidence="1" type="ORF">P1J78_18900</name>
</gene>
<sequence>MRLFQIGFNKCATSALWRVFHKSNVAALHSQGRRWRLAGHPALQDRAAQLNIRRNIDAGRPAIEGFEDFQAFFDMEYVTRSTAVENYRQFETLARDYPTAKFLLNTREKADWLRSRARHKDGRYLHWSMRRTGLSRDAVLQMWSDDFDRHHDAVRAFFRFEQDRLLEFHIDTTPIKALQRFVLPELSIWPRFWRRFRVTDDVAAREGWSDEMALLAA</sequence>
<evidence type="ECO:0000313" key="2">
    <source>
        <dbReference type="Proteomes" id="UP001220964"/>
    </source>
</evidence>
<accession>A0AAE3TB98</accession>
<comment type="caution">
    <text evidence="1">The sequence shown here is derived from an EMBL/GenBank/DDBJ whole genome shotgun (WGS) entry which is preliminary data.</text>
</comment>
<dbReference type="Pfam" id="PF17784">
    <property type="entry name" value="Sulfotransfer_4"/>
    <property type="match status" value="1"/>
</dbReference>
<dbReference type="InterPro" id="IPR027417">
    <property type="entry name" value="P-loop_NTPase"/>
</dbReference>
<dbReference type="EMBL" id="JARGYC010000062">
    <property type="protein sequence ID" value="MDF0602814.1"/>
    <property type="molecule type" value="Genomic_DNA"/>
</dbReference>
<proteinExistence type="predicted"/>
<organism evidence="1 2">
    <name type="scientific">Psychromarinibacter sediminicola</name>
    <dbReference type="NCBI Taxonomy" id="3033385"/>
    <lineage>
        <taxon>Bacteria</taxon>
        <taxon>Pseudomonadati</taxon>
        <taxon>Pseudomonadota</taxon>
        <taxon>Alphaproteobacteria</taxon>
        <taxon>Rhodobacterales</taxon>
        <taxon>Paracoccaceae</taxon>
        <taxon>Psychromarinibacter</taxon>
    </lineage>
</organism>
<keyword evidence="2" id="KW-1185">Reference proteome</keyword>
<dbReference type="RefSeq" id="WP_275568939.1">
    <property type="nucleotide sequence ID" value="NZ_JARGYC010000062.1"/>
</dbReference>
<name>A0AAE3TB98_9RHOB</name>
<dbReference type="Proteomes" id="UP001220964">
    <property type="component" value="Unassembled WGS sequence"/>
</dbReference>
<dbReference type="AlphaFoldDB" id="A0AAE3TB98"/>
<reference evidence="1" key="1">
    <citation type="submission" date="2023-03" db="EMBL/GenBank/DDBJ databases">
        <title>Multiphase analysis and comparison of six strains from genera Psychromarinibacter, Lutimaribacter, and Maritimibacter, including a novel species: Psychromarinibacter sediminicola sp. nov.</title>
        <authorList>
            <person name="Wang Y.-H."/>
            <person name="Ye M.-Q."/>
            <person name="Du Z.-J."/>
        </authorList>
    </citation>
    <scope>NUCLEOTIDE SEQUENCE</scope>
    <source>
        <strain evidence="1">C21-152</strain>
    </source>
</reference>
<dbReference type="SUPFAM" id="SSF52540">
    <property type="entry name" value="P-loop containing nucleoside triphosphate hydrolases"/>
    <property type="match status" value="1"/>
</dbReference>
<evidence type="ECO:0000313" key="1">
    <source>
        <dbReference type="EMBL" id="MDF0602814.1"/>
    </source>
</evidence>